<dbReference type="EMBL" id="JBGGTQ010000001">
    <property type="protein sequence ID" value="MEZ0490926.1"/>
    <property type="molecule type" value="Genomic_DNA"/>
</dbReference>
<name>A0ABV4HWX9_9ACTN</name>
<keyword evidence="2" id="KW-1133">Transmembrane helix</keyword>
<feature type="compositionally biased region" description="Low complexity" evidence="1">
    <location>
        <begin position="1"/>
        <end position="19"/>
    </location>
</feature>
<accession>A0ABV4HWX9</accession>
<reference evidence="3 4" key="1">
    <citation type="submission" date="2024-07" db="EMBL/GenBank/DDBJ databases">
        <authorList>
            <person name="Thanompreechachai J."/>
            <person name="Duangmal K."/>
        </authorList>
    </citation>
    <scope>NUCLEOTIDE SEQUENCE [LARGE SCALE GENOMIC DNA]</scope>
    <source>
        <strain evidence="3 4">TBRC 1896</strain>
    </source>
</reference>
<evidence type="ECO:0000256" key="2">
    <source>
        <dbReference type="SAM" id="Phobius"/>
    </source>
</evidence>
<feature type="transmembrane region" description="Helical" evidence="2">
    <location>
        <begin position="30"/>
        <end position="47"/>
    </location>
</feature>
<dbReference type="Proteomes" id="UP001566476">
    <property type="component" value="Unassembled WGS sequence"/>
</dbReference>
<evidence type="ECO:0000313" key="4">
    <source>
        <dbReference type="Proteomes" id="UP001566476"/>
    </source>
</evidence>
<evidence type="ECO:0008006" key="5">
    <source>
        <dbReference type="Google" id="ProtNLM"/>
    </source>
</evidence>
<organism evidence="3 4">
    <name type="scientific">Kineococcus mangrovi</name>
    <dbReference type="NCBI Taxonomy" id="1660183"/>
    <lineage>
        <taxon>Bacteria</taxon>
        <taxon>Bacillati</taxon>
        <taxon>Actinomycetota</taxon>
        <taxon>Actinomycetes</taxon>
        <taxon>Kineosporiales</taxon>
        <taxon>Kineosporiaceae</taxon>
        <taxon>Kineococcus</taxon>
    </lineage>
</organism>
<feature type="compositionally biased region" description="Low complexity" evidence="1">
    <location>
        <begin position="70"/>
        <end position="86"/>
    </location>
</feature>
<gene>
    <name evidence="3" type="ORF">AB2L28_01580</name>
</gene>
<comment type="caution">
    <text evidence="3">The sequence shown here is derived from an EMBL/GenBank/DDBJ whole genome shotgun (WGS) entry which is preliminary data.</text>
</comment>
<protein>
    <recommendedName>
        <fullName evidence="5">CcmD family protein</fullName>
    </recommendedName>
</protein>
<evidence type="ECO:0000313" key="3">
    <source>
        <dbReference type="EMBL" id="MEZ0490926.1"/>
    </source>
</evidence>
<feature type="region of interest" description="Disordered" evidence="1">
    <location>
        <begin position="65"/>
        <end position="86"/>
    </location>
</feature>
<feature type="region of interest" description="Disordered" evidence="1">
    <location>
        <begin position="1"/>
        <end position="20"/>
    </location>
</feature>
<keyword evidence="2" id="KW-0812">Transmembrane</keyword>
<proteinExistence type="predicted"/>
<sequence length="86" mass="9184">MTTALVLAATPTPSGTGTPKVDADLVTPGLWGFVALFVLAVAVYFLGRSMARRIQRVNHRARLEQEERAAAQAQGAGPEQEPPAQR</sequence>
<dbReference type="RefSeq" id="WP_370716962.1">
    <property type="nucleotide sequence ID" value="NZ_JBGGTQ010000001.1"/>
</dbReference>
<keyword evidence="4" id="KW-1185">Reference proteome</keyword>
<keyword evidence="2" id="KW-0472">Membrane</keyword>
<evidence type="ECO:0000256" key="1">
    <source>
        <dbReference type="SAM" id="MobiDB-lite"/>
    </source>
</evidence>